<dbReference type="Gene3D" id="3.20.20.30">
    <property type="entry name" value="Luciferase-like domain"/>
    <property type="match status" value="1"/>
</dbReference>
<gene>
    <name evidence="1" type="ORF">E1292_49795</name>
</gene>
<name>A0A4R4TYZ8_9ACTN</name>
<keyword evidence="2" id="KW-1185">Reference proteome</keyword>
<dbReference type="SUPFAM" id="SSF51679">
    <property type="entry name" value="Bacterial luciferase-like"/>
    <property type="match status" value="1"/>
</dbReference>
<protein>
    <submittedName>
        <fullName evidence="1">LLM class F420-dependent oxidoreductase</fullName>
    </submittedName>
</protein>
<dbReference type="Proteomes" id="UP000295258">
    <property type="component" value="Unassembled WGS sequence"/>
</dbReference>
<dbReference type="AlphaFoldDB" id="A0A4R4TYZ8"/>
<feature type="non-terminal residue" evidence="1">
    <location>
        <position position="42"/>
    </location>
</feature>
<reference evidence="1 2" key="1">
    <citation type="submission" date="2019-03" db="EMBL/GenBank/DDBJ databases">
        <title>Draft genome sequences of novel Actinobacteria.</title>
        <authorList>
            <person name="Sahin N."/>
            <person name="Ay H."/>
            <person name="Saygin H."/>
        </authorList>
    </citation>
    <scope>NUCLEOTIDE SEQUENCE [LARGE SCALE GENOMIC DNA]</scope>
    <source>
        <strain evidence="1 2">KC310</strain>
    </source>
</reference>
<sequence>MFRFGVALHISATRRAWVEKCKKAEALGFDTIAVADHLGMPA</sequence>
<proteinExistence type="predicted"/>
<accession>A0A4R4TYZ8</accession>
<dbReference type="GO" id="GO:0016705">
    <property type="term" value="F:oxidoreductase activity, acting on paired donors, with incorporation or reduction of molecular oxygen"/>
    <property type="evidence" value="ECO:0007669"/>
    <property type="project" value="InterPro"/>
</dbReference>
<evidence type="ECO:0000313" key="2">
    <source>
        <dbReference type="Proteomes" id="UP000295258"/>
    </source>
</evidence>
<comment type="caution">
    <text evidence="1">The sequence shown here is derived from an EMBL/GenBank/DDBJ whole genome shotgun (WGS) entry which is preliminary data.</text>
</comment>
<evidence type="ECO:0000313" key="1">
    <source>
        <dbReference type="EMBL" id="TDC83630.1"/>
    </source>
</evidence>
<dbReference type="EMBL" id="SMKO01000358">
    <property type="protein sequence ID" value="TDC83630.1"/>
    <property type="molecule type" value="Genomic_DNA"/>
</dbReference>
<organism evidence="1 2">
    <name type="scientific">Nonomuraea deserti</name>
    <dbReference type="NCBI Taxonomy" id="1848322"/>
    <lineage>
        <taxon>Bacteria</taxon>
        <taxon>Bacillati</taxon>
        <taxon>Actinomycetota</taxon>
        <taxon>Actinomycetes</taxon>
        <taxon>Streptosporangiales</taxon>
        <taxon>Streptosporangiaceae</taxon>
        <taxon>Nonomuraea</taxon>
    </lineage>
</organism>
<dbReference type="InterPro" id="IPR036661">
    <property type="entry name" value="Luciferase-like_sf"/>
</dbReference>